<protein>
    <submittedName>
        <fullName evidence="1">Uncharacterized protein</fullName>
    </submittedName>
</protein>
<keyword evidence="2" id="KW-1185">Reference proteome</keyword>
<dbReference type="Proteomes" id="UP000809137">
    <property type="component" value="Unassembled WGS sequence"/>
</dbReference>
<dbReference type="EMBL" id="JAFCXS010000015">
    <property type="protein sequence ID" value="MBM0748955.1"/>
    <property type="molecule type" value="Genomic_DNA"/>
</dbReference>
<sequence>MATQQILLHRTFDIDAHQLSFTAIMRGGVALVEFGVSTLSEAAPLLTLDKTYRDRHSACYYVSNITDRAANKLLEYYRKEFAGFVGLVDDAFSQQGKPTFSSRQRLFAGQ</sequence>
<proteinExistence type="predicted"/>
<gene>
    <name evidence="1" type="ORF">JJB79_16310</name>
</gene>
<comment type="caution">
    <text evidence="1">The sequence shown here is derived from an EMBL/GenBank/DDBJ whole genome shotgun (WGS) entry which is preliminary data.</text>
</comment>
<dbReference type="RefSeq" id="WP_040113211.1">
    <property type="nucleotide sequence ID" value="NZ_JAFCXS010000015.1"/>
</dbReference>
<evidence type="ECO:0000313" key="2">
    <source>
        <dbReference type="Proteomes" id="UP000809137"/>
    </source>
</evidence>
<evidence type="ECO:0000313" key="1">
    <source>
        <dbReference type="EMBL" id="MBM0748955.1"/>
    </source>
</evidence>
<organism evidence="1 2">
    <name type="scientific">Pantoea eucrina</name>
    <dbReference type="NCBI Taxonomy" id="472693"/>
    <lineage>
        <taxon>Bacteria</taxon>
        <taxon>Pseudomonadati</taxon>
        <taxon>Pseudomonadota</taxon>
        <taxon>Gammaproteobacteria</taxon>
        <taxon>Enterobacterales</taxon>
        <taxon>Erwiniaceae</taxon>
        <taxon>Pantoea</taxon>
    </lineage>
</organism>
<accession>A0ABS1ZAI6</accession>
<name>A0ABS1ZAI6_9GAMM</name>
<reference evidence="1 2" key="1">
    <citation type="submission" date="2021-01" db="EMBL/GenBank/DDBJ databases">
        <title>Complete genome sequence of Pantoea eucrina OB49, a heavy metal tolerant bacterium with PGPR potential isolated from wheat in Algeria.</title>
        <authorList>
            <person name="Lekired A."/>
            <person name="Ouzari I.H."/>
        </authorList>
    </citation>
    <scope>NUCLEOTIDE SEQUENCE [LARGE SCALE GENOMIC DNA]</scope>
    <source>
        <strain evidence="1 2">OB49</strain>
    </source>
</reference>